<dbReference type="Proteomes" id="UP001634747">
    <property type="component" value="Unassembled WGS sequence"/>
</dbReference>
<evidence type="ECO:0000313" key="3">
    <source>
        <dbReference type="Proteomes" id="UP001634747"/>
    </source>
</evidence>
<keyword evidence="3" id="KW-1185">Reference proteome</keyword>
<evidence type="ECO:0000259" key="1">
    <source>
        <dbReference type="PROSITE" id="PS51819"/>
    </source>
</evidence>
<protein>
    <submittedName>
        <fullName evidence="2">VOC family protein</fullName>
    </submittedName>
</protein>
<dbReference type="SUPFAM" id="SSF54593">
    <property type="entry name" value="Glyoxalase/Bleomycin resistance protein/Dihydroxybiphenyl dioxygenase"/>
    <property type="match status" value="1"/>
</dbReference>
<comment type="caution">
    <text evidence="2">The sequence shown here is derived from an EMBL/GenBank/DDBJ whole genome shotgun (WGS) entry which is preliminary data.</text>
</comment>
<name>A0ABW9KQW9_9BACT</name>
<organism evidence="2 3">
    <name type="scientific">Terriglobus aquaticus</name>
    <dbReference type="NCBI Taxonomy" id="940139"/>
    <lineage>
        <taxon>Bacteria</taxon>
        <taxon>Pseudomonadati</taxon>
        <taxon>Acidobacteriota</taxon>
        <taxon>Terriglobia</taxon>
        <taxon>Terriglobales</taxon>
        <taxon>Acidobacteriaceae</taxon>
        <taxon>Terriglobus</taxon>
    </lineage>
</organism>
<dbReference type="EMBL" id="JBJYXY010000001">
    <property type="protein sequence ID" value="MFN2977321.1"/>
    <property type="molecule type" value="Genomic_DNA"/>
</dbReference>
<dbReference type="Gene3D" id="3.10.180.10">
    <property type="entry name" value="2,3-Dihydroxybiphenyl 1,2-Dioxygenase, domain 1"/>
    <property type="match status" value="1"/>
</dbReference>
<accession>A0ABW9KQW9</accession>
<proteinExistence type="predicted"/>
<reference evidence="2 3" key="1">
    <citation type="submission" date="2024-12" db="EMBL/GenBank/DDBJ databases">
        <authorList>
            <person name="Lee Y."/>
        </authorList>
    </citation>
    <scope>NUCLEOTIDE SEQUENCE [LARGE SCALE GENOMIC DNA]</scope>
    <source>
        <strain evidence="2 3">03SUJ4</strain>
    </source>
</reference>
<sequence length="274" mass="29433">MLASATVLAQAPLAQTPPAPVVSTNAALPPKLTGIAHVAIRVANLDASRAFYAKLGYAQPFTLTGKNGEVTEAFIKIDDRQYIELYPGDAAHAPAFLHVCFEAQNLPGLYPTYTANGIVAPPVKKAGAGNLLMAWKGPEDQTEEITEYQPGSRHSNDFGKDLGADRVSTHMVGAVVPMQDPKAAAQYFMQRMNFTNSGTREGAVLTSPPGLHDAYFGFRSSSAPERLALIFQVASAKSTLLRLQQLGIEATVRNERVLTHDPDGNLLVFTSEKL</sequence>
<gene>
    <name evidence="2" type="ORF">ACK2TP_16240</name>
</gene>
<dbReference type="InterPro" id="IPR037523">
    <property type="entry name" value="VOC_core"/>
</dbReference>
<dbReference type="InterPro" id="IPR004360">
    <property type="entry name" value="Glyas_Fos-R_dOase_dom"/>
</dbReference>
<feature type="domain" description="VOC" evidence="1">
    <location>
        <begin position="34"/>
        <end position="148"/>
    </location>
</feature>
<dbReference type="Pfam" id="PF00903">
    <property type="entry name" value="Glyoxalase"/>
    <property type="match status" value="1"/>
</dbReference>
<dbReference type="InterPro" id="IPR029068">
    <property type="entry name" value="Glyas_Bleomycin-R_OHBP_Dase"/>
</dbReference>
<dbReference type="PROSITE" id="PS51819">
    <property type="entry name" value="VOC"/>
    <property type="match status" value="1"/>
</dbReference>
<dbReference type="RefSeq" id="WP_263414512.1">
    <property type="nucleotide sequence ID" value="NZ_BAABBH010000001.1"/>
</dbReference>
<evidence type="ECO:0000313" key="2">
    <source>
        <dbReference type="EMBL" id="MFN2977321.1"/>
    </source>
</evidence>
<dbReference type="CDD" id="cd06587">
    <property type="entry name" value="VOC"/>
    <property type="match status" value="1"/>
</dbReference>